<dbReference type="PANTHER" id="PTHR43841:SF3">
    <property type="entry name" value="(3R)-HYDROXYACYL-ACP DEHYDRATASE SUBUNIT HADB"/>
    <property type="match status" value="1"/>
</dbReference>
<name>A0ABP9CEF2_9ACTN</name>
<dbReference type="EMBL" id="BAABKQ010000001">
    <property type="protein sequence ID" value="GAA4806788.1"/>
    <property type="molecule type" value="Genomic_DNA"/>
</dbReference>
<dbReference type="PANTHER" id="PTHR43841">
    <property type="entry name" value="3-HYDROXYACYL-THIOESTER DEHYDRATASE HTDX-RELATED"/>
    <property type="match status" value="1"/>
</dbReference>
<evidence type="ECO:0000313" key="4">
    <source>
        <dbReference type="Proteomes" id="UP001500839"/>
    </source>
</evidence>
<evidence type="ECO:0000256" key="1">
    <source>
        <dbReference type="ARBA" id="ARBA00005254"/>
    </source>
</evidence>
<gene>
    <name evidence="3" type="primary">hadB</name>
    <name evidence="3" type="ORF">GCM10023353_07530</name>
</gene>
<evidence type="ECO:0000313" key="3">
    <source>
        <dbReference type="EMBL" id="GAA4806788.1"/>
    </source>
</evidence>
<dbReference type="Proteomes" id="UP001500839">
    <property type="component" value="Unassembled WGS sequence"/>
</dbReference>
<dbReference type="InterPro" id="IPR003965">
    <property type="entry name" value="Fatty_acid_synthase"/>
</dbReference>
<organism evidence="3 4">
    <name type="scientific">Tomitella cavernea</name>
    <dbReference type="NCBI Taxonomy" id="1387982"/>
    <lineage>
        <taxon>Bacteria</taxon>
        <taxon>Bacillati</taxon>
        <taxon>Actinomycetota</taxon>
        <taxon>Actinomycetes</taxon>
        <taxon>Mycobacteriales</taxon>
        <taxon>Tomitella</taxon>
    </lineage>
</organism>
<protein>
    <submittedName>
        <fullName evidence="3">(3R)-hydroxyacyl-ACP dehydratase subunit HadB</fullName>
    </submittedName>
</protein>
<feature type="domain" description="MaoC-like" evidence="2">
    <location>
        <begin position="39"/>
        <end position="131"/>
    </location>
</feature>
<reference evidence="4" key="1">
    <citation type="journal article" date="2019" name="Int. J. Syst. Evol. Microbiol.">
        <title>The Global Catalogue of Microorganisms (GCM) 10K type strain sequencing project: providing services to taxonomists for standard genome sequencing and annotation.</title>
        <authorList>
            <consortium name="The Broad Institute Genomics Platform"/>
            <consortium name="The Broad Institute Genome Sequencing Center for Infectious Disease"/>
            <person name="Wu L."/>
            <person name="Ma J."/>
        </authorList>
    </citation>
    <scope>NUCLEOTIDE SEQUENCE [LARGE SCALE GENOMIC DNA]</scope>
    <source>
        <strain evidence="4">JCM 18542</strain>
    </source>
</reference>
<sequence length="164" mass="17063">MTGTERHGGAHEAAQVEQMTVRVGRRDFDAVAVGDALPPRTVSVGRADLVRYAGVSGDLNPLHWDDAIAARLGLDSVVAHGMFTMGVGAGYVCDWVGDPGAMLDVSVRFTSPVLVPPFPARAQVELTGKVKSADPAARTVVIALQAKSGGKKVFGRATATVQLA</sequence>
<comment type="caution">
    <text evidence="3">The sequence shown here is derived from an EMBL/GenBank/DDBJ whole genome shotgun (WGS) entry which is preliminary data.</text>
</comment>
<comment type="similarity">
    <text evidence="1">Belongs to the enoyl-CoA hydratase/isomerase family.</text>
</comment>
<dbReference type="Pfam" id="PF01575">
    <property type="entry name" value="MaoC_dehydratas"/>
    <property type="match status" value="1"/>
</dbReference>
<dbReference type="Gene3D" id="3.10.129.10">
    <property type="entry name" value="Hotdog Thioesterase"/>
    <property type="match status" value="1"/>
</dbReference>
<dbReference type="InterPro" id="IPR029069">
    <property type="entry name" value="HotDog_dom_sf"/>
</dbReference>
<keyword evidence="4" id="KW-1185">Reference proteome</keyword>
<dbReference type="InterPro" id="IPR002539">
    <property type="entry name" value="MaoC-like_dom"/>
</dbReference>
<evidence type="ECO:0000259" key="2">
    <source>
        <dbReference type="Pfam" id="PF01575"/>
    </source>
</evidence>
<proteinExistence type="inferred from homology"/>
<dbReference type="SUPFAM" id="SSF54637">
    <property type="entry name" value="Thioesterase/thiol ester dehydrase-isomerase"/>
    <property type="match status" value="1"/>
</dbReference>
<dbReference type="PRINTS" id="PR01483">
    <property type="entry name" value="FASYNTHASE"/>
</dbReference>
<accession>A0ABP9CEF2</accession>